<dbReference type="EMBL" id="MBEE01000285">
    <property type="protein sequence ID" value="OCB41889.1"/>
    <property type="molecule type" value="Genomic_DNA"/>
</dbReference>
<dbReference type="OrthoDB" id="5289073at2"/>
<evidence type="ECO:0008006" key="3">
    <source>
        <dbReference type="Google" id="ProtNLM"/>
    </source>
</evidence>
<dbReference type="Proteomes" id="UP000092683">
    <property type="component" value="Unassembled WGS sequence"/>
</dbReference>
<sequence length="245" mass="26944">MHQISIVRYDASDHRLGRHVHHDSRSLDYEFVPRGAKPKRKNAFWDSAIAPLNQGDLGSCTGNATAQWLNTNFANAVRKLTNKGRALTEKNAVKIYSLGTRLDNQPGQYPPDDTGCDGISVAKAGVKLGYLDKYTHTFSFTALQAALEKTPVIVGTVWTKQMFTPHNGLVKVGKLTDSNIAGGHEYLACGIDFTTEVIIFRNSWGDQDAWPGCKPGGYFAISFADYRRLLDEQGDVTVLHGKGKS</sequence>
<protein>
    <recommendedName>
        <fullName evidence="3">Peptidase C1A papain C-terminal domain-containing protein</fullName>
    </recommendedName>
</protein>
<gene>
    <name evidence="1" type="ORF">A5677_00515</name>
</gene>
<evidence type="ECO:0000313" key="2">
    <source>
        <dbReference type="Proteomes" id="UP000092683"/>
    </source>
</evidence>
<dbReference type="InterPro" id="IPR038765">
    <property type="entry name" value="Papain-like_cys_pep_sf"/>
</dbReference>
<comment type="caution">
    <text evidence="1">The sequence shown here is derived from an EMBL/GenBank/DDBJ whole genome shotgun (WGS) entry which is preliminary data.</text>
</comment>
<dbReference type="SUPFAM" id="SSF54001">
    <property type="entry name" value="Cysteine proteinases"/>
    <property type="match status" value="1"/>
</dbReference>
<evidence type="ECO:0000313" key="1">
    <source>
        <dbReference type="EMBL" id="OCB41889.1"/>
    </source>
</evidence>
<reference evidence="1 2" key="1">
    <citation type="submission" date="2016-06" db="EMBL/GenBank/DDBJ databases">
        <authorList>
            <person name="Kjaerup R.B."/>
            <person name="Dalgaard T.S."/>
            <person name="Juul-Madsen H.R."/>
        </authorList>
    </citation>
    <scope>NUCLEOTIDE SEQUENCE [LARGE SCALE GENOMIC DNA]</scope>
    <source>
        <strain evidence="1 2">E3012</strain>
    </source>
</reference>
<dbReference type="AlphaFoldDB" id="A0A1B9CI76"/>
<proteinExistence type="predicted"/>
<organism evidence="1 2">
    <name type="scientific">Mycobacterium malmoense</name>
    <dbReference type="NCBI Taxonomy" id="1780"/>
    <lineage>
        <taxon>Bacteria</taxon>
        <taxon>Bacillati</taxon>
        <taxon>Actinomycetota</taxon>
        <taxon>Actinomycetes</taxon>
        <taxon>Mycobacteriales</taxon>
        <taxon>Mycobacteriaceae</taxon>
        <taxon>Mycobacterium</taxon>
    </lineage>
</organism>
<accession>A0A1B9CI76</accession>
<dbReference type="RefSeq" id="WP_065484642.1">
    <property type="nucleotide sequence ID" value="NZ_MBEE01000285.1"/>
</dbReference>
<dbReference type="Gene3D" id="3.90.70.10">
    <property type="entry name" value="Cysteine proteinases"/>
    <property type="match status" value="1"/>
</dbReference>
<name>A0A1B9CI76_MYCMA</name>